<evidence type="ECO:0000256" key="1">
    <source>
        <dbReference type="ARBA" id="ARBA00006432"/>
    </source>
</evidence>
<evidence type="ECO:0000259" key="7">
    <source>
        <dbReference type="Pfam" id="PF16177"/>
    </source>
</evidence>
<keyword evidence="2" id="KW-0436">Ligase</keyword>
<dbReference type="KEGG" id="fai:FAD_1061"/>
<dbReference type="InterPro" id="IPR025110">
    <property type="entry name" value="AMP-bd_C"/>
</dbReference>
<protein>
    <submittedName>
        <fullName evidence="8">Acetoacetyl-CoA synthetase</fullName>
    </submittedName>
</protein>
<evidence type="ECO:0000259" key="5">
    <source>
        <dbReference type="Pfam" id="PF00501"/>
    </source>
</evidence>
<evidence type="ECO:0000259" key="6">
    <source>
        <dbReference type="Pfam" id="PF13193"/>
    </source>
</evidence>
<dbReference type="Pfam" id="PF16177">
    <property type="entry name" value="ACAS_N"/>
    <property type="match status" value="1"/>
</dbReference>
<evidence type="ECO:0000313" key="9">
    <source>
        <dbReference type="Proteomes" id="UP000192050"/>
    </source>
</evidence>
<dbReference type="InterPro" id="IPR005914">
    <property type="entry name" value="Acac_CoA_synth"/>
</dbReference>
<dbReference type="PANTHER" id="PTHR42921">
    <property type="entry name" value="ACETOACETYL-COA SYNTHETASE"/>
    <property type="match status" value="1"/>
</dbReference>
<dbReference type="PROSITE" id="PS00455">
    <property type="entry name" value="AMP_BINDING"/>
    <property type="match status" value="1"/>
</dbReference>
<dbReference type="PANTHER" id="PTHR42921:SF1">
    <property type="entry name" value="ACETOACETYL-COA SYNTHETASE"/>
    <property type="match status" value="1"/>
</dbReference>
<evidence type="ECO:0000256" key="3">
    <source>
        <dbReference type="ARBA" id="ARBA00022741"/>
    </source>
</evidence>
<dbReference type="EMBL" id="CP015363">
    <property type="protein sequence ID" value="ARD84942.1"/>
    <property type="molecule type" value="Genomic_DNA"/>
</dbReference>
<gene>
    <name evidence="8" type="ORF">FAD_1061</name>
</gene>
<keyword evidence="4" id="KW-0067">ATP-binding</keyword>
<reference evidence="8 9" key="1">
    <citation type="submission" date="2011-10" db="EMBL/GenBank/DDBJ databases">
        <title>Metabolic and evolutionary patterns in the extreme acidophile Ferroplasma acidiphilum.</title>
        <authorList>
            <person name="Golyshina O.V."/>
            <person name="Kozyavkin S.A."/>
            <person name="Tatusov R.L."/>
            <person name="Slesarev A.I."/>
            <person name="Golyshin P.N."/>
        </authorList>
    </citation>
    <scope>NUCLEOTIDE SEQUENCE [LARGE SCALE GENOMIC DNA]</scope>
    <source>
        <strain evidence="9">Y</strain>
    </source>
</reference>
<dbReference type="Pfam" id="PF13193">
    <property type="entry name" value="AMP-binding_C"/>
    <property type="match status" value="1"/>
</dbReference>
<dbReference type="InterPro" id="IPR020845">
    <property type="entry name" value="AMP-binding_CS"/>
</dbReference>
<keyword evidence="3" id="KW-0547">Nucleotide-binding</keyword>
<feature type="domain" description="AMP-binding enzyme C-terminal" evidence="6">
    <location>
        <begin position="530"/>
        <end position="605"/>
    </location>
</feature>
<dbReference type="InterPro" id="IPR042099">
    <property type="entry name" value="ANL_N_sf"/>
</dbReference>
<dbReference type="AlphaFoldDB" id="A0A1V0N475"/>
<dbReference type="Gene3D" id="3.30.300.30">
    <property type="match status" value="1"/>
</dbReference>
<dbReference type="Pfam" id="PF00501">
    <property type="entry name" value="AMP-binding"/>
    <property type="match status" value="1"/>
</dbReference>
<sequence>MDTGAKKLWEPVNEYKEKSTMNQFLNYVNTNNHTNINSYKELWEWSVKNPEIFWGALADFSGLNLGEYSSILSGNNVNARWFEGAMVNYADRVYRMRDMEKAAIISYNEEGKEQVITYHGLWQKVSSLAAYFQNNGIAAGDTVCAYIGNIPEAVIAFLATASIGAIWSSCSPDFGIKGVIERFSQISPKVLVVSPEYSYNGKLYDRTENAIKILKSLPEVRIAITTGNKEIHNFTKMISIPDSNGDFMPVKVEFSHPLWILYSSGTTGKPKAIVHGHGGILLEHLKVIMLHMNIRENSVFTWATTTGWMMWNVLVSGLLAGSTIFLYDGSLSYPDTGILWKLSEKYGITHLGVSAAYIGALMDSGIKIKDQYQLDKLEFIGSTGSPLSPAAFEFVYKHIKGNVWLSSLSGGTDLCSAICLGSPTLPVYSGMLQCRGLGAHVEALDPDGKPVVNEKGELAIMDPMPDMPVFFWNDPDKTRYYESYYDYYPGIWRHGDYISIDDEGRVIIYGRSDAILNRNGIRIGTGEIYSSLNGIEMVDDSIVIGYTDSRKIYRIALFVVLKGNTELDDNLVRAIKSKIRDDLSPRHVPDYIFQAPSVPYTLNGKKMEVPVRRILEGELPEHILNRDSVKNPDSLDYYVAIGKTIF</sequence>
<dbReference type="Gene3D" id="3.40.50.12780">
    <property type="entry name" value="N-terminal domain of ligase-like"/>
    <property type="match status" value="1"/>
</dbReference>
<organism evidence="8 9">
    <name type="scientific">Ferroplasma acidiphilum</name>
    <dbReference type="NCBI Taxonomy" id="74969"/>
    <lineage>
        <taxon>Archaea</taxon>
        <taxon>Methanobacteriati</taxon>
        <taxon>Thermoplasmatota</taxon>
        <taxon>Thermoplasmata</taxon>
        <taxon>Thermoplasmatales</taxon>
        <taxon>Ferroplasmaceae</taxon>
        <taxon>Ferroplasma</taxon>
    </lineage>
</organism>
<dbReference type="InterPro" id="IPR045851">
    <property type="entry name" value="AMP-bd_C_sf"/>
</dbReference>
<dbReference type="NCBIfam" id="NF002937">
    <property type="entry name" value="PRK03584.1"/>
    <property type="match status" value="1"/>
</dbReference>
<evidence type="ECO:0000313" key="8">
    <source>
        <dbReference type="EMBL" id="ARD84942.1"/>
    </source>
</evidence>
<dbReference type="GO" id="GO:0006629">
    <property type="term" value="P:lipid metabolic process"/>
    <property type="evidence" value="ECO:0007669"/>
    <property type="project" value="InterPro"/>
</dbReference>
<dbReference type="STRING" id="74969.FAD_1061"/>
<dbReference type="InterPro" id="IPR032387">
    <property type="entry name" value="ACAS_N"/>
</dbReference>
<dbReference type="InterPro" id="IPR000873">
    <property type="entry name" value="AMP-dep_synth/lig_dom"/>
</dbReference>
<dbReference type="GO" id="GO:0005524">
    <property type="term" value="F:ATP binding"/>
    <property type="evidence" value="ECO:0007669"/>
    <property type="project" value="UniProtKB-KW"/>
</dbReference>
<dbReference type="NCBIfam" id="TIGR01217">
    <property type="entry name" value="ac_ac_CoA_syn"/>
    <property type="match status" value="1"/>
</dbReference>
<name>A0A1V0N475_9ARCH</name>
<evidence type="ECO:0000256" key="4">
    <source>
        <dbReference type="ARBA" id="ARBA00022840"/>
    </source>
</evidence>
<feature type="domain" description="Acetyl-coenzyme A synthetase N-terminal" evidence="7">
    <location>
        <begin position="39"/>
        <end position="90"/>
    </location>
</feature>
<comment type="similarity">
    <text evidence="1">Belongs to the ATP-dependent AMP-binding enzyme family.</text>
</comment>
<dbReference type="GeneID" id="84217660"/>
<dbReference type="OrthoDB" id="371752at2157"/>
<feature type="domain" description="AMP-dependent synthetase/ligase" evidence="5">
    <location>
        <begin position="98"/>
        <end position="461"/>
    </location>
</feature>
<keyword evidence="9" id="KW-1185">Reference proteome</keyword>
<accession>A0A1V0N475</accession>
<dbReference type="SUPFAM" id="SSF56801">
    <property type="entry name" value="Acetyl-CoA synthetase-like"/>
    <property type="match status" value="1"/>
</dbReference>
<evidence type="ECO:0000256" key="2">
    <source>
        <dbReference type="ARBA" id="ARBA00022598"/>
    </source>
</evidence>
<dbReference type="GO" id="GO:0030729">
    <property type="term" value="F:acetoacetate-CoA ligase activity"/>
    <property type="evidence" value="ECO:0007669"/>
    <property type="project" value="InterPro"/>
</dbReference>
<dbReference type="Proteomes" id="UP000192050">
    <property type="component" value="Chromosome"/>
</dbReference>
<proteinExistence type="inferred from homology"/>
<dbReference type="RefSeq" id="WP_081142428.1">
    <property type="nucleotide sequence ID" value="NZ_CP015363.1"/>
</dbReference>